<feature type="transmembrane region" description="Helical" evidence="7">
    <location>
        <begin position="382"/>
        <end position="400"/>
    </location>
</feature>
<evidence type="ECO:0000256" key="4">
    <source>
        <dbReference type="ARBA" id="ARBA00022692"/>
    </source>
</evidence>
<dbReference type="PANTHER" id="PTHR23513">
    <property type="entry name" value="INTEGRAL MEMBRANE EFFLUX PROTEIN-RELATED"/>
    <property type="match status" value="1"/>
</dbReference>
<dbReference type="InterPro" id="IPR010290">
    <property type="entry name" value="TM_effector"/>
</dbReference>
<keyword evidence="6 7" id="KW-0472">Membrane</keyword>
<feature type="transmembrane region" description="Helical" evidence="7">
    <location>
        <begin position="161"/>
        <end position="192"/>
    </location>
</feature>
<feature type="transmembrane region" description="Helical" evidence="7">
    <location>
        <begin position="12"/>
        <end position="33"/>
    </location>
</feature>
<dbReference type="KEGG" id="lcae:K3721_18785"/>
<dbReference type="InterPro" id="IPR036259">
    <property type="entry name" value="MFS_trans_sf"/>
</dbReference>
<protein>
    <submittedName>
        <fullName evidence="9">MFS transporter</fullName>
    </submittedName>
</protein>
<evidence type="ECO:0000256" key="5">
    <source>
        <dbReference type="ARBA" id="ARBA00022989"/>
    </source>
</evidence>
<organism evidence="9 10">
    <name type="scientific">Leisingera caerulea</name>
    <name type="common">Phaeobacter caeruleus</name>
    <dbReference type="NCBI Taxonomy" id="506591"/>
    <lineage>
        <taxon>Bacteria</taxon>
        <taxon>Pseudomonadati</taxon>
        <taxon>Pseudomonadota</taxon>
        <taxon>Alphaproteobacteria</taxon>
        <taxon>Rhodobacterales</taxon>
        <taxon>Roseobacteraceae</taxon>
        <taxon>Leisingera</taxon>
    </lineage>
</organism>
<feature type="transmembrane region" description="Helical" evidence="7">
    <location>
        <begin position="220"/>
        <end position="244"/>
    </location>
</feature>
<evidence type="ECO:0000313" key="10">
    <source>
        <dbReference type="Proteomes" id="UP001058713"/>
    </source>
</evidence>
<reference evidence="9" key="1">
    <citation type="submission" date="2021-08" db="EMBL/GenBank/DDBJ databases">
        <authorList>
            <person name="Nwanade C."/>
            <person name="Wang M."/>
            <person name="Masoudi A."/>
            <person name="Yu Z."/>
            <person name="Liu J."/>
        </authorList>
    </citation>
    <scope>NUCLEOTIDE SEQUENCE</scope>
    <source>
        <strain evidence="9">S122</strain>
        <plasmid evidence="9">unnamed1</plasmid>
    </source>
</reference>
<feature type="transmembrane region" description="Helical" evidence="7">
    <location>
        <begin position="45"/>
        <end position="69"/>
    </location>
</feature>
<dbReference type="RefSeq" id="WP_259972782.1">
    <property type="nucleotide sequence ID" value="NZ_CP081071.1"/>
</dbReference>
<keyword evidence="4 7" id="KW-0812">Transmembrane</keyword>
<feature type="transmembrane region" description="Helical" evidence="7">
    <location>
        <begin position="256"/>
        <end position="278"/>
    </location>
</feature>
<dbReference type="Proteomes" id="UP001058713">
    <property type="component" value="Plasmid unnamed1"/>
</dbReference>
<evidence type="ECO:0000256" key="2">
    <source>
        <dbReference type="ARBA" id="ARBA00022448"/>
    </source>
</evidence>
<comment type="subcellular location">
    <subcellularLocation>
        <location evidence="1">Cell membrane</location>
        <topology evidence="1">Multi-pass membrane protein</topology>
    </subcellularLocation>
</comment>
<dbReference type="PROSITE" id="PS50850">
    <property type="entry name" value="MFS"/>
    <property type="match status" value="1"/>
</dbReference>
<feature type="transmembrane region" description="Helical" evidence="7">
    <location>
        <begin position="90"/>
        <end position="115"/>
    </location>
</feature>
<keyword evidence="5 7" id="KW-1133">Transmembrane helix</keyword>
<keyword evidence="3" id="KW-1003">Cell membrane</keyword>
<dbReference type="AlphaFoldDB" id="A0A9Q9M2U4"/>
<evidence type="ECO:0000256" key="7">
    <source>
        <dbReference type="SAM" id="Phobius"/>
    </source>
</evidence>
<feature type="transmembrane region" description="Helical" evidence="7">
    <location>
        <begin position="285"/>
        <end position="301"/>
    </location>
</feature>
<sequence>MAAPLLLRNRNYRLLFTAGALTNLGDGMIALALPWLASLMTRDAAAIAAVAAAGRLPWLLFSVPAGVFVDRADRRKLIARADLLRAAITFAILLLALGEPAGSAIWILTGLAFLLGSAEVLRDNAVQTILPSIVADGDLEAANGQMWSVEQLTGQFIGPPLAGILIAAGIGLPFGLDIAALILAAGFVWLIAMQPPPPSELRFVQALREGISFMRGDPMLLRLAIVLGIANFLATMTITVQILFAQDVLRLGSAGYGAVLSAEALGAIAGSLLAPYAIRRFSLHPCLYVSIALWAIAYGIVGTSDSGFVMALALFAVLAAAMLWNVITVSWRQRRIPSELLGRVNSIYRFFGWGSMPLGALAGGFVVSILEDEIGREMALRAPFLLASVSCLGLLVYALFRLRLH</sequence>
<feature type="domain" description="Major facilitator superfamily (MFS) profile" evidence="8">
    <location>
        <begin position="11"/>
        <end position="405"/>
    </location>
</feature>
<keyword evidence="9" id="KW-0614">Plasmid</keyword>
<proteinExistence type="predicted"/>
<dbReference type="Pfam" id="PF05977">
    <property type="entry name" value="MFS_3"/>
    <property type="match status" value="1"/>
</dbReference>
<dbReference type="EMBL" id="CP081071">
    <property type="protein sequence ID" value="UWQ56002.1"/>
    <property type="molecule type" value="Genomic_DNA"/>
</dbReference>
<feature type="transmembrane region" description="Helical" evidence="7">
    <location>
        <begin position="350"/>
        <end position="370"/>
    </location>
</feature>
<dbReference type="CDD" id="cd06173">
    <property type="entry name" value="MFS_MefA_like"/>
    <property type="match status" value="1"/>
</dbReference>
<gene>
    <name evidence="9" type="ORF">K3721_18785</name>
</gene>
<name>A0A9Q9M2U4_LEICA</name>
<evidence type="ECO:0000256" key="3">
    <source>
        <dbReference type="ARBA" id="ARBA00022475"/>
    </source>
</evidence>
<keyword evidence="2" id="KW-0813">Transport</keyword>
<dbReference type="PANTHER" id="PTHR23513:SF11">
    <property type="entry name" value="STAPHYLOFERRIN A TRANSPORTER"/>
    <property type="match status" value="1"/>
</dbReference>
<feature type="transmembrane region" description="Helical" evidence="7">
    <location>
        <begin position="307"/>
        <end position="329"/>
    </location>
</feature>
<geneLocation type="plasmid" evidence="9 10">
    <name>unnamed1</name>
</geneLocation>
<dbReference type="SUPFAM" id="SSF103473">
    <property type="entry name" value="MFS general substrate transporter"/>
    <property type="match status" value="1"/>
</dbReference>
<dbReference type="InterPro" id="IPR020846">
    <property type="entry name" value="MFS_dom"/>
</dbReference>
<dbReference type="Gene3D" id="1.20.1250.20">
    <property type="entry name" value="MFS general substrate transporter like domains"/>
    <property type="match status" value="1"/>
</dbReference>
<dbReference type="GO" id="GO:0005886">
    <property type="term" value="C:plasma membrane"/>
    <property type="evidence" value="ECO:0007669"/>
    <property type="project" value="UniProtKB-SubCell"/>
</dbReference>
<accession>A0A9Q9M2U4</accession>
<evidence type="ECO:0000259" key="8">
    <source>
        <dbReference type="PROSITE" id="PS50850"/>
    </source>
</evidence>
<evidence type="ECO:0000256" key="1">
    <source>
        <dbReference type="ARBA" id="ARBA00004651"/>
    </source>
</evidence>
<dbReference type="GO" id="GO:0022857">
    <property type="term" value="F:transmembrane transporter activity"/>
    <property type="evidence" value="ECO:0007669"/>
    <property type="project" value="InterPro"/>
</dbReference>
<evidence type="ECO:0000256" key="6">
    <source>
        <dbReference type="ARBA" id="ARBA00023136"/>
    </source>
</evidence>
<evidence type="ECO:0000313" key="9">
    <source>
        <dbReference type="EMBL" id="UWQ56002.1"/>
    </source>
</evidence>